<dbReference type="AlphaFoldDB" id="A0A4V6Y903"/>
<accession>A0A4V6Y903</accession>
<protein>
    <submittedName>
        <fullName evidence="2">Uncharacterized protein</fullName>
    </submittedName>
</protein>
<proteinExistence type="predicted"/>
<dbReference type="EMBL" id="CM016552">
    <property type="protein sequence ID" value="TKW38106.1"/>
    <property type="molecule type" value="Genomic_DNA"/>
</dbReference>
<feature type="region of interest" description="Disordered" evidence="1">
    <location>
        <begin position="47"/>
        <end position="144"/>
    </location>
</feature>
<gene>
    <name evidence="2" type="ORF">SEVIR_1G092000v2</name>
</gene>
<dbReference type="Gramene" id="TKW38106">
    <property type="protein sequence ID" value="TKW38106"/>
    <property type="gene ID" value="SEVIR_1G092000v2"/>
</dbReference>
<organism evidence="2 3">
    <name type="scientific">Setaria viridis</name>
    <name type="common">Green bristlegrass</name>
    <name type="synonym">Setaria italica subsp. viridis</name>
    <dbReference type="NCBI Taxonomy" id="4556"/>
    <lineage>
        <taxon>Eukaryota</taxon>
        <taxon>Viridiplantae</taxon>
        <taxon>Streptophyta</taxon>
        <taxon>Embryophyta</taxon>
        <taxon>Tracheophyta</taxon>
        <taxon>Spermatophyta</taxon>
        <taxon>Magnoliopsida</taxon>
        <taxon>Liliopsida</taxon>
        <taxon>Poales</taxon>
        <taxon>Poaceae</taxon>
        <taxon>PACMAD clade</taxon>
        <taxon>Panicoideae</taxon>
        <taxon>Panicodae</taxon>
        <taxon>Paniceae</taxon>
        <taxon>Cenchrinae</taxon>
        <taxon>Setaria</taxon>
    </lineage>
</organism>
<reference evidence="2" key="1">
    <citation type="submission" date="2019-03" db="EMBL/GenBank/DDBJ databases">
        <title>WGS assembly of Setaria viridis.</title>
        <authorList>
            <person name="Huang P."/>
            <person name="Jenkins J."/>
            <person name="Grimwood J."/>
            <person name="Barry K."/>
            <person name="Healey A."/>
            <person name="Mamidi S."/>
            <person name="Sreedasyam A."/>
            <person name="Shu S."/>
            <person name="Feldman M."/>
            <person name="Wu J."/>
            <person name="Yu Y."/>
            <person name="Chen C."/>
            <person name="Johnson J."/>
            <person name="Rokhsar D."/>
            <person name="Baxter I."/>
            <person name="Schmutz J."/>
            <person name="Brutnell T."/>
            <person name="Kellogg E."/>
        </authorList>
    </citation>
    <scope>NUCLEOTIDE SEQUENCE [LARGE SCALE GENOMIC DNA]</scope>
</reference>
<sequence>MKSLVKFRQLARFITPCEMKLILVNSERPQMAQPVKRGARLQVGAGSTVHAPCTASPGPTRSRRPNLHRLEVGHASPSLPPLPHIPLEGQNTPPPEHPSFSVTPDPSSPSQDHRGSSSVCVTGADGASTAPAGGGHGNPLRSGSAISDAMDRYAQKGVSFF</sequence>
<evidence type="ECO:0000313" key="3">
    <source>
        <dbReference type="Proteomes" id="UP000298652"/>
    </source>
</evidence>
<feature type="compositionally biased region" description="Polar residues" evidence="1">
    <location>
        <begin position="100"/>
        <end position="120"/>
    </location>
</feature>
<name>A0A4V6Y903_SETVI</name>
<evidence type="ECO:0000256" key="1">
    <source>
        <dbReference type="SAM" id="MobiDB-lite"/>
    </source>
</evidence>
<keyword evidence="3" id="KW-1185">Reference proteome</keyword>
<evidence type="ECO:0000313" key="2">
    <source>
        <dbReference type="EMBL" id="TKW38106.1"/>
    </source>
</evidence>
<dbReference type="Proteomes" id="UP000298652">
    <property type="component" value="Chromosome 1"/>
</dbReference>